<reference evidence="3" key="4">
    <citation type="journal article" date="2015" name="G3 (Bethesda)">
        <title>Genome sequences of three phytopathogenic species of the Magnaporthaceae family of fungi.</title>
        <authorList>
            <person name="Okagaki L.H."/>
            <person name="Nunes C.C."/>
            <person name="Sailsbery J."/>
            <person name="Clay B."/>
            <person name="Brown D."/>
            <person name="John T."/>
            <person name="Oh Y."/>
            <person name="Young N."/>
            <person name="Fitzgerald M."/>
            <person name="Haas B.J."/>
            <person name="Zeng Q."/>
            <person name="Young S."/>
            <person name="Adiconis X."/>
            <person name="Fan L."/>
            <person name="Levin J.Z."/>
            <person name="Mitchell T.K."/>
            <person name="Okubara P.A."/>
            <person name="Farman M.L."/>
            <person name="Kohn L.M."/>
            <person name="Birren B."/>
            <person name="Ma L.-J."/>
            <person name="Dean R.A."/>
        </authorList>
    </citation>
    <scope>NUCLEOTIDE SEQUENCE</scope>
    <source>
        <strain evidence="3">R3-111a-1</strain>
    </source>
</reference>
<organism evidence="2">
    <name type="scientific">Gaeumannomyces tritici (strain R3-111a-1)</name>
    <name type="common">Wheat and barley take-all root rot fungus</name>
    <name type="synonym">Gaeumannomyces graminis var. tritici</name>
    <dbReference type="NCBI Taxonomy" id="644352"/>
    <lineage>
        <taxon>Eukaryota</taxon>
        <taxon>Fungi</taxon>
        <taxon>Dikarya</taxon>
        <taxon>Ascomycota</taxon>
        <taxon>Pezizomycotina</taxon>
        <taxon>Sordariomycetes</taxon>
        <taxon>Sordariomycetidae</taxon>
        <taxon>Magnaporthales</taxon>
        <taxon>Magnaporthaceae</taxon>
        <taxon>Gaeumannomyces</taxon>
    </lineage>
</organism>
<evidence type="ECO:0000313" key="3">
    <source>
        <dbReference type="EnsemblFungi" id="EJT80474"/>
    </source>
</evidence>
<feature type="compositionally biased region" description="Basic and acidic residues" evidence="1">
    <location>
        <begin position="8"/>
        <end position="29"/>
    </location>
</feature>
<gene>
    <name evidence="3" type="primary">20340931</name>
    <name evidence="2" type="ORF">GGTG_00473</name>
</gene>
<evidence type="ECO:0000313" key="2">
    <source>
        <dbReference type="EMBL" id="EJT80474.1"/>
    </source>
</evidence>
<evidence type="ECO:0000313" key="4">
    <source>
        <dbReference type="Proteomes" id="UP000006039"/>
    </source>
</evidence>
<protein>
    <submittedName>
        <fullName evidence="2 3">Uncharacterized protein</fullName>
    </submittedName>
</protein>
<sequence length="110" mass="11386">MHPCPLARRNEGGDSGMRDGRSGRARAGEQETALTDLRANRRRYARQGGWPLAAVWVPAPRAAPTPGCSGRRRVYGGGGGGGGGGGEGNQTPSAVLSRLEYSRGGRGPSK</sequence>
<proteinExistence type="predicted"/>
<reference evidence="4" key="1">
    <citation type="submission" date="2010-07" db="EMBL/GenBank/DDBJ databases">
        <title>The genome sequence of Gaeumannomyces graminis var. tritici strain R3-111a-1.</title>
        <authorList>
            <consortium name="The Broad Institute Genome Sequencing Platform"/>
            <person name="Ma L.-J."/>
            <person name="Dead R."/>
            <person name="Young S."/>
            <person name="Zeng Q."/>
            <person name="Koehrsen M."/>
            <person name="Alvarado L."/>
            <person name="Berlin A."/>
            <person name="Chapman S.B."/>
            <person name="Chen Z."/>
            <person name="Freedman E."/>
            <person name="Gellesch M."/>
            <person name="Goldberg J."/>
            <person name="Griggs A."/>
            <person name="Gujja S."/>
            <person name="Heilman E.R."/>
            <person name="Heiman D."/>
            <person name="Hepburn T."/>
            <person name="Howarth C."/>
            <person name="Jen D."/>
            <person name="Larson L."/>
            <person name="Mehta T."/>
            <person name="Neiman D."/>
            <person name="Pearson M."/>
            <person name="Roberts A."/>
            <person name="Saif S."/>
            <person name="Shea T."/>
            <person name="Shenoy N."/>
            <person name="Sisk P."/>
            <person name="Stolte C."/>
            <person name="Sykes S."/>
            <person name="Walk T."/>
            <person name="White J."/>
            <person name="Yandava C."/>
            <person name="Haas B."/>
            <person name="Nusbaum C."/>
            <person name="Birren B."/>
        </authorList>
    </citation>
    <scope>NUCLEOTIDE SEQUENCE [LARGE SCALE GENOMIC DNA]</scope>
    <source>
        <strain evidence="4">R3-111a-1</strain>
    </source>
</reference>
<feature type="region of interest" description="Disordered" evidence="1">
    <location>
        <begin position="1"/>
        <end position="35"/>
    </location>
</feature>
<name>J3NGT4_GAET3</name>
<dbReference type="HOGENOM" id="CLU_2171227_0_0_1"/>
<reference evidence="2" key="3">
    <citation type="submission" date="2010-09" db="EMBL/GenBank/DDBJ databases">
        <title>Annotation of Gaeumannomyces graminis var. tritici R3-111a-1.</title>
        <authorList>
            <consortium name="The Broad Institute Genome Sequencing Platform"/>
            <person name="Ma L.-J."/>
            <person name="Dead R."/>
            <person name="Young S.K."/>
            <person name="Zeng Q."/>
            <person name="Gargeya S."/>
            <person name="Fitzgerald M."/>
            <person name="Haas B."/>
            <person name="Abouelleil A."/>
            <person name="Alvarado L."/>
            <person name="Arachchi H.M."/>
            <person name="Berlin A."/>
            <person name="Brown A."/>
            <person name="Chapman S.B."/>
            <person name="Chen Z."/>
            <person name="Dunbar C."/>
            <person name="Freedman E."/>
            <person name="Gearin G."/>
            <person name="Gellesch M."/>
            <person name="Goldberg J."/>
            <person name="Griggs A."/>
            <person name="Gujja S."/>
            <person name="Heiman D."/>
            <person name="Howarth C."/>
            <person name="Larson L."/>
            <person name="Lui A."/>
            <person name="MacDonald P.J.P."/>
            <person name="Mehta T."/>
            <person name="Montmayeur A."/>
            <person name="Murphy C."/>
            <person name="Neiman D."/>
            <person name="Pearson M."/>
            <person name="Priest M."/>
            <person name="Roberts A."/>
            <person name="Saif S."/>
            <person name="Shea T."/>
            <person name="Shenoy N."/>
            <person name="Sisk P."/>
            <person name="Stolte C."/>
            <person name="Sykes S."/>
            <person name="Yandava C."/>
            <person name="Wortman J."/>
            <person name="Nusbaum C."/>
            <person name="Birren B."/>
        </authorList>
    </citation>
    <scope>NUCLEOTIDE SEQUENCE</scope>
    <source>
        <strain evidence="2">R3-111a-1</strain>
    </source>
</reference>
<dbReference type="VEuPathDB" id="FungiDB:GGTG_00473"/>
<reference evidence="2" key="2">
    <citation type="submission" date="2010-07" db="EMBL/GenBank/DDBJ databases">
        <authorList>
            <consortium name="The Broad Institute Genome Sequencing Platform"/>
            <consortium name="Broad Institute Genome Sequencing Center for Infectious Disease"/>
            <person name="Ma L.-J."/>
            <person name="Dead R."/>
            <person name="Young S."/>
            <person name="Zeng Q."/>
            <person name="Koehrsen M."/>
            <person name="Alvarado L."/>
            <person name="Berlin A."/>
            <person name="Chapman S.B."/>
            <person name="Chen Z."/>
            <person name="Freedman E."/>
            <person name="Gellesch M."/>
            <person name="Goldberg J."/>
            <person name="Griggs A."/>
            <person name="Gujja S."/>
            <person name="Heilman E.R."/>
            <person name="Heiman D."/>
            <person name="Hepburn T."/>
            <person name="Howarth C."/>
            <person name="Jen D."/>
            <person name="Larson L."/>
            <person name="Mehta T."/>
            <person name="Neiman D."/>
            <person name="Pearson M."/>
            <person name="Roberts A."/>
            <person name="Saif S."/>
            <person name="Shea T."/>
            <person name="Shenoy N."/>
            <person name="Sisk P."/>
            <person name="Stolte C."/>
            <person name="Sykes S."/>
            <person name="Walk T."/>
            <person name="White J."/>
            <person name="Yandava C."/>
            <person name="Haas B."/>
            <person name="Nusbaum C."/>
            <person name="Birren B."/>
        </authorList>
    </citation>
    <scope>NUCLEOTIDE SEQUENCE</scope>
    <source>
        <strain evidence="2">R3-111a-1</strain>
    </source>
</reference>
<dbReference type="Proteomes" id="UP000006039">
    <property type="component" value="Unassembled WGS sequence"/>
</dbReference>
<keyword evidence="4" id="KW-1185">Reference proteome</keyword>
<dbReference type="EnsemblFungi" id="EJT80474">
    <property type="protein sequence ID" value="EJT80474"/>
    <property type="gene ID" value="GGTG_00473"/>
</dbReference>
<feature type="compositionally biased region" description="Gly residues" evidence="1">
    <location>
        <begin position="75"/>
        <end position="88"/>
    </location>
</feature>
<dbReference type="RefSeq" id="XP_009216483.1">
    <property type="nucleotide sequence ID" value="XM_009218219.1"/>
</dbReference>
<feature type="region of interest" description="Disordered" evidence="1">
    <location>
        <begin position="60"/>
        <end position="110"/>
    </location>
</feature>
<evidence type="ECO:0000256" key="1">
    <source>
        <dbReference type="SAM" id="MobiDB-lite"/>
    </source>
</evidence>
<accession>J3NGT4</accession>
<dbReference type="AlphaFoldDB" id="J3NGT4"/>
<reference evidence="3" key="5">
    <citation type="submission" date="2018-04" db="UniProtKB">
        <authorList>
            <consortium name="EnsemblFungi"/>
        </authorList>
    </citation>
    <scope>IDENTIFICATION</scope>
    <source>
        <strain evidence="3">R3-111a-1</strain>
    </source>
</reference>
<dbReference type="EMBL" id="GL385395">
    <property type="protein sequence ID" value="EJT80474.1"/>
    <property type="molecule type" value="Genomic_DNA"/>
</dbReference>
<dbReference type="GeneID" id="20340931"/>